<accession>A0AA39VMW3</accession>
<protein>
    <recommendedName>
        <fullName evidence="5">Glycosyltransferase</fullName>
        <ecNumber evidence="5">2.4.1.-</ecNumber>
    </recommendedName>
</protein>
<keyword evidence="2 4" id="KW-0328">Glycosyltransferase</keyword>
<comment type="caution">
    <text evidence="7">The sequence shown here is derived from an EMBL/GenBank/DDBJ whole genome shotgun (WGS) entry which is preliminary data.</text>
</comment>
<evidence type="ECO:0000256" key="5">
    <source>
        <dbReference type="RuleBase" id="RU362057"/>
    </source>
</evidence>
<evidence type="ECO:0000256" key="2">
    <source>
        <dbReference type="ARBA" id="ARBA00022676"/>
    </source>
</evidence>
<dbReference type="GO" id="GO:0080043">
    <property type="term" value="F:quercetin 3-O-glucosyltransferase activity"/>
    <property type="evidence" value="ECO:0007669"/>
    <property type="project" value="TreeGrafter"/>
</dbReference>
<sequence>MEQTNIPHVLFLPFPVQGHIRPMMKLAELLNQAGSQVTFINTDHNHNRLMSNADLKTSSFHDRSPKFLFRSIPVENAPSLLNIKELLDTLQIVARPAFRQLLISIISDQCRPTCIIADGIMSFVAIDVAEELGIPVITFRTISASCTWTYFHLSKLVETGDAPIPDGNLDKSITCIPGYENVLRSRDLPGFCRVEKPENSFLKFFMRETSAMTRASALILNTVHEIEAPVISRLNSIFTKIYTIGPVHALYKSRISQSDSSNGAGLWKEDRSCMTWLNCQPLRSVIYVSFGSLVCLTRDQVLEFWHGLVNSGKPFLWVVRPDLIVGESGIDPMELEMVTKERGFIVSWAPQEEVLAHPAVGGFLTHSGWNSTLESINAGVPMICWPELADQQVNSRCVSEVWKIGFDMKDTCDRSTVEKLVRDLMDSNKREEIMKSTDEFARLAADSVKEGGSSYTNLEKLIKDIRSMSPI</sequence>
<comment type="similarity">
    <text evidence="1 4">Belongs to the UDP-glycosyltransferase family.</text>
</comment>
<dbReference type="Pfam" id="PF00201">
    <property type="entry name" value="UDPGT"/>
    <property type="match status" value="1"/>
</dbReference>
<dbReference type="SUPFAM" id="SSF53756">
    <property type="entry name" value="UDP-Glycosyltransferase/glycogen phosphorylase"/>
    <property type="match status" value="1"/>
</dbReference>
<evidence type="ECO:0000313" key="7">
    <source>
        <dbReference type="EMBL" id="KAK0583768.1"/>
    </source>
</evidence>
<dbReference type="PROSITE" id="PS00375">
    <property type="entry name" value="UDPGT"/>
    <property type="match status" value="1"/>
</dbReference>
<dbReference type="Gene3D" id="3.40.50.2000">
    <property type="entry name" value="Glycogen Phosphorylase B"/>
    <property type="match status" value="2"/>
</dbReference>
<dbReference type="PANTHER" id="PTHR11926:SF1392">
    <property type="entry name" value="GLYCOSYLTRANSFERASE"/>
    <property type="match status" value="1"/>
</dbReference>
<proteinExistence type="inferred from homology"/>
<evidence type="ECO:0000256" key="1">
    <source>
        <dbReference type="ARBA" id="ARBA00009995"/>
    </source>
</evidence>
<organism evidence="7 8">
    <name type="scientific">Acer saccharum</name>
    <name type="common">Sugar maple</name>
    <dbReference type="NCBI Taxonomy" id="4024"/>
    <lineage>
        <taxon>Eukaryota</taxon>
        <taxon>Viridiplantae</taxon>
        <taxon>Streptophyta</taxon>
        <taxon>Embryophyta</taxon>
        <taxon>Tracheophyta</taxon>
        <taxon>Spermatophyta</taxon>
        <taxon>Magnoliopsida</taxon>
        <taxon>eudicotyledons</taxon>
        <taxon>Gunneridae</taxon>
        <taxon>Pentapetalae</taxon>
        <taxon>rosids</taxon>
        <taxon>malvids</taxon>
        <taxon>Sapindales</taxon>
        <taxon>Sapindaceae</taxon>
        <taxon>Hippocastanoideae</taxon>
        <taxon>Acereae</taxon>
        <taxon>Acer</taxon>
    </lineage>
</organism>
<dbReference type="InterPro" id="IPR058980">
    <property type="entry name" value="Glyco_transf_N"/>
</dbReference>
<dbReference type="EMBL" id="JAUESC010000383">
    <property type="protein sequence ID" value="KAK0583768.1"/>
    <property type="molecule type" value="Genomic_DNA"/>
</dbReference>
<dbReference type="AlphaFoldDB" id="A0AA39VMW3"/>
<dbReference type="EC" id="2.4.1.-" evidence="5"/>
<dbReference type="Pfam" id="PF26168">
    <property type="entry name" value="Glyco_transf_N"/>
    <property type="match status" value="1"/>
</dbReference>
<dbReference type="InterPro" id="IPR002213">
    <property type="entry name" value="UDP_glucos_trans"/>
</dbReference>
<dbReference type="CDD" id="cd03784">
    <property type="entry name" value="GT1_Gtf-like"/>
    <property type="match status" value="1"/>
</dbReference>
<keyword evidence="3 4" id="KW-0808">Transferase</keyword>
<evidence type="ECO:0000256" key="3">
    <source>
        <dbReference type="ARBA" id="ARBA00022679"/>
    </source>
</evidence>
<evidence type="ECO:0000259" key="6">
    <source>
        <dbReference type="Pfam" id="PF26168"/>
    </source>
</evidence>
<dbReference type="PANTHER" id="PTHR11926">
    <property type="entry name" value="GLUCOSYL/GLUCURONOSYL TRANSFERASES"/>
    <property type="match status" value="1"/>
</dbReference>
<dbReference type="GO" id="GO:0080044">
    <property type="term" value="F:quercetin 7-O-glucosyltransferase activity"/>
    <property type="evidence" value="ECO:0007669"/>
    <property type="project" value="TreeGrafter"/>
</dbReference>
<gene>
    <name evidence="7" type="ORF">LWI29_002737</name>
</gene>
<evidence type="ECO:0000313" key="8">
    <source>
        <dbReference type="Proteomes" id="UP001168877"/>
    </source>
</evidence>
<keyword evidence="8" id="KW-1185">Reference proteome</keyword>
<feature type="domain" description="Glycosyltransferase N-terminal" evidence="6">
    <location>
        <begin position="9"/>
        <end position="150"/>
    </location>
</feature>
<dbReference type="Proteomes" id="UP001168877">
    <property type="component" value="Unassembled WGS sequence"/>
</dbReference>
<reference evidence="7" key="1">
    <citation type="journal article" date="2022" name="Plant J.">
        <title>Strategies of tolerance reflected in two North American maple genomes.</title>
        <authorList>
            <person name="McEvoy S.L."/>
            <person name="Sezen U.U."/>
            <person name="Trouern-Trend A."/>
            <person name="McMahon S.M."/>
            <person name="Schaberg P.G."/>
            <person name="Yang J."/>
            <person name="Wegrzyn J.L."/>
            <person name="Swenson N.G."/>
        </authorList>
    </citation>
    <scope>NUCLEOTIDE SEQUENCE</scope>
    <source>
        <strain evidence="7">NS2018</strain>
    </source>
</reference>
<dbReference type="FunFam" id="3.40.50.2000:FF:000040">
    <property type="entry name" value="UDP-glycosyltransferase 76C1"/>
    <property type="match status" value="1"/>
</dbReference>
<dbReference type="InterPro" id="IPR035595">
    <property type="entry name" value="UDP_glycos_trans_CS"/>
</dbReference>
<name>A0AA39VMW3_ACESA</name>
<evidence type="ECO:0000256" key="4">
    <source>
        <dbReference type="RuleBase" id="RU003718"/>
    </source>
</evidence>
<reference evidence="7" key="2">
    <citation type="submission" date="2023-06" db="EMBL/GenBank/DDBJ databases">
        <authorList>
            <person name="Swenson N.G."/>
            <person name="Wegrzyn J.L."/>
            <person name="Mcevoy S.L."/>
        </authorList>
    </citation>
    <scope>NUCLEOTIDE SEQUENCE</scope>
    <source>
        <strain evidence="7">NS2018</strain>
        <tissue evidence="7">Leaf</tissue>
    </source>
</reference>